<sequence>MYRDLVPETLEDTILSYLRDQEVYCGEAYDETVDVKSFTAEEEVKDILHDLVVKVNKRIACKDRYDNLKLWHHQYPLFNLEDFIPDFCIDEEMLRKLAFRENLFISELDSLSEPGKAEPKPVGGLCLDIQVVDGHQLIDRDIPSDNEVDLQVFKILQRVKTVTDQKPTVQLTDVEKEVQAKLQEYEQFLKNEMSSNTKKFLVHFSSQFDCQGSNGGSTITAWVDRYFHTLEEKRTEFLRCSSDPLEKSLYTSIQNKKYYTRHTCNHLDLDVRRYYPFTVTKNMVLEGANFLLLRYLAITKYVGIFELSTQYIDGSMCRNIYECIGPRKGKVNGKKIDVCKIYRYVIEECGIEHHGVTALTVYGRIITHEWDSCNYMLNINPLLHVNNKTPAAYERMTLTETWKQDLQLMSNYLDCKTLVEREMNTYLTDHPEIKEMISDYVQNVLLIKPENILNFTKHYFQNLYPCNTPRIPYLDSESGPVCDKQMDDVNF</sequence>
<feature type="domain" description="Ciliogenesis-associated TTC17-interacting protein N-terminal" evidence="1">
    <location>
        <begin position="193"/>
        <end position="349"/>
    </location>
</feature>
<accession>A0AAV8VQ17</accession>
<dbReference type="AlphaFoldDB" id="A0AAV8VQ17"/>
<name>A0AAV8VQ17_9CUCU</name>
<proteinExistence type="predicted"/>
<evidence type="ECO:0000313" key="2">
    <source>
        <dbReference type="EMBL" id="KAJ8916532.1"/>
    </source>
</evidence>
<organism evidence="2 3">
    <name type="scientific">Exocentrus adspersus</name>
    <dbReference type="NCBI Taxonomy" id="1586481"/>
    <lineage>
        <taxon>Eukaryota</taxon>
        <taxon>Metazoa</taxon>
        <taxon>Ecdysozoa</taxon>
        <taxon>Arthropoda</taxon>
        <taxon>Hexapoda</taxon>
        <taxon>Insecta</taxon>
        <taxon>Pterygota</taxon>
        <taxon>Neoptera</taxon>
        <taxon>Endopterygota</taxon>
        <taxon>Coleoptera</taxon>
        <taxon>Polyphaga</taxon>
        <taxon>Cucujiformia</taxon>
        <taxon>Chrysomeloidea</taxon>
        <taxon>Cerambycidae</taxon>
        <taxon>Lamiinae</taxon>
        <taxon>Acanthocinini</taxon>
        <taxon>Exocentrus</taxon>
    </lineage>
</organism>
<keyword evidence="3" id="KW-1185">Reference proteome</keyword>
<protein>
    <recommendedName>
        <fullName evidence="1">Ciliogenesis-associated TTC17-interacting protein N-terminal domain-containing protein</fullName>
    </recommendedName>
</protein>
<gene>
    <name evidence="2" type="ORF">NQ315_000174</name>
</gene>
<evidence type="ECO:0000259" key="1">
    <source>
        <dbReference type="Pfam" id="PF21772"/>
    </source>
</evidence>
<dbReference type="Proteomes" id="UP001159042">
    <property type="component" value="Unassembled WGS sequence"/>
</dbReference>
<comment type="caution">
    <text evidence="2">The sequence shown here is derived from an EMBL/GenBank/DDBJ whole genome shotgun (WGS) entry which is preliminary data.</text>
</comment>
<dbReference type="InterPro" id="IPR047501">
    <property type="entry name" value="DD_CATIP"/>
</dbReference>
<dbReference type="PANTHER" id="PTHR15505:SF4">
    <property type="entry name" value="RIIA DOMAIN-CONTAINING PROTEIN 1"/>
    <property type="match status" value="1"/>
</dbReference>
<dbReference type="InterPro" id="IPR048777">
    <property type="entry name" value="CATIP_N"/>
</dbReference>
<dbReference type="SUPFAM" id="SSF47391">
    <property type="entry name" value="Dimerization-anchoring domain of cAMP-dependent PK regulatory subunit"/>
    <property type="match status" value="1"/>
</dbReference>
<dbReference type="PANTHER" id="PTHR15505">
    <property type="entry name" value="RIIA DOMAIN-CONTAINING PROTEIN 1"/>
    <property type="match status" value="1"/>
</dbReference>
<reference evidence="2 3" key="1">
    <citation type="journal article" date="2023" name="Insect Mol. Biol.">
        <title>Genome sequencing provides insights into the evolution of gene families encoding plant cell wall-degrading enzymes in longhorned beetles.</title>
        <authorList>
            <person name="Shin N.R."/>
            <person name="Okamura Y."/>
            <person name="Kirsch R."/>
            <person name="Pauchet Y."/>
        </authorList>
    </citation>
    <scope>NUCLEOTIDE SEQUENCE [LARGE SCALE GENOMIC DNA]</scope>
    <source>
        <strain evidence="2">EAD_L_NR</strain>
    </source>
</reference>
<dbReference type="CDD" id="cd22973">
    <property type="entry name" value="DD_CATIP"/>
    <property type="match status" value="1"/>
</dbReference>
<dbReference type="EMBL" id="JANEYG010000041">
    <property type="protein sequence ID" value="KAJ8916532.1"/>
    <property type="molecule type" value="Genomic_DNA"/>
</dbReference>
<dbReference type="Pfam" id="PF21772">
    <property type="entry name" value="CATIP_N"/>
    <property type="match status" value="1"/>
</dbReference>
<evidence type="ECO:0000313" key="3">
    <source>
        <dbReference type="Proteomes" id="UP001159042"/>
    </source>
</evidence>